<dbReference type="InterPro" id="IPR049097">
    <property type="entry name" value="MID51-like_C"/>
</dbReference>
<dbReference type="OMA" id="WDRHLVG"/>
<evidence type="ECO:0000259" key="8">
    <source>
        <dbReference type="Pfam" id="PF20266"/>
    </source>
</evidence>
<dbReference type="Gene3D" id="1.10.1410.40">
    <property type="match status" value="1"/>
</dbReference>
<gene>
    <name evidence="10" type="primary">MIEF2</name>
</gene>
<comment type="subcellular location">
    <subcellularLocation>
        <location evidence="1">Mitochondrion outer membrane</location>
        <topology evidence="1">Single-pass membrane protein</topology>
    </subcellularLocation>
</comment>
<keyword evidence="6 7" id="KW-0472">Membrane</keyword>
<name>A0A8D0GB36_SPHPU</name>
<dbReference type="FunFam" id="1.10.1410.40:FF:000003">
    <property type="entry name" value="Mitochondrial dynamics protein MID51"/>
    <property type="match status" value="1"/>
</dbReference>
<dbReference type="InterPro" id="IPR024810">
    <property type="entry name" value="MAB21L/cGLR"/>
</dbReference>
<dbReference type="GO" id="GO:0090141">
    <property type="term" value="P:positive regulation of mitochondrial fission"/>
    <property type="evidence" value="ECO:0007669"/>
    <property type="project" value="Ensembl"/>
</dbReference>
<dbReference type="SMART" id="SM01265">
    <property type="entry name" value="Mab-21"/>
    <property type="match status" value="1"/>
</dbReference>
<evidence type="ECO:0000256" key="7">
    <source>
        <dbReference type="SAM" id="Phobius"/>
    </source>
</evidence>
<keyword evidence="11" id="KW-1185">Reference proteome</keyword>
<reference evidence="10" key="2">
    <citation type="submission" date="2025-09" db="UniProtKB">
        <authorList>
            <consortium name="Ensembl"/>
        </authorList>
    </citation>
    <scope>IDENTIFICATION</scope>
</reference>
<evidence type="ECO:0000256" key="2">
    <source>
        <dbReference type="ARBA" id="ARBA00022692"/>
    </source>
</evidence>
<dbReference type="AlphaFoldDB" id="A0A8D0GB36"/>
<sequence>MSEFMHKSGKSKRDESWLSGVVDFLLANARLVLGVGGAAVLAIATLAVKRFIDRATSPPEDGDLKTEQKAIEASWQELSLIKEAAKPPKKQKREDLSEPLLSPAVTLTAQEPQVCVPFLDIPKVESRTLLCLTLQEKLLSFYRNRVSILETEMALGKLLAKDICTELQNILQSKHLELPFGPMQLSGPLYDELQVIAVDHVNFLLPLMLEPSLWKLIPGEETVVKDPRFWMIRRTGLEYFPRGNSPWDRFIVGGYLSSNAITEALHKILVASINWPAIGSVLECIIRPMVAPAELKLEVKYDHMQLSITLCPMVETGGKVLLANSQGGPVENLWQQSFYTAEVSKLKDLDSRDCGARQCCLQILKGICKDHPSLSKLNGSHLTHVLLHLSEAETDWTQEVLADRFQQVIEELIGYLEKGSLPSYFNSRIDLFRGLSEEDIDKMGYTLYSAATEPDLLLPEYFYQ</sequence>
<dbReference type="PANTHER" id="PTHR16451:SF11">
    <property type="entry name" value="MITOCHONDRIAL DYNAMICS PROTEIN MID49"/>
    <property type="match status" value="1"/>
</dbReference>
<dbReference type="Pfam" id="PF20266">
    <property type="entry name" value="Mab-21_C"/>
    <property type="match status" value="1"/>
</dbReference>
<dbReference type="Proteomes" id="UP000694392">
    <property type="component" value="Unplaced"/>
</dbReference>
<keyword evidence="4 7" id="KW-1133">Transmembrane helix</keyword>
<reference evidence="10" key="1">
    <citation type="submission" date="2025-08" db="UniProtKB">
        <authorList>
            <consortium name="Ensembl"/>
        </authorList>
    </citation>
    <scope>IDENTIFICATION</scope>
</reference>
<dbReference type="GO" id="GO:0090314">
    <property type="term" value="P:positive regulation of protein targeting to membrane"/>
    <property type="evidence" value="ECO:0007669"/>
    <property type="project" value="Ensembl"/>
</dbReference>
<evidence type="ECO:0000256" key="4">
    <source>
        <dbReference type="ARBA" id="ARBA00022989"/>
    </source>
</evidence>
<organism evidence="10 11">
    <name type="scientific">Sphenodon punctatus</name>
    <name type="common">Tuatara</name>
    <name type="synonym">Hatteria punctata</name>
    <dbReference type="NCBI Taxonomy" id="8508"/>
    <lineage>
        <taxon>Eukaryota</taxon>
        <taxon>Metazoa</taxon>
        <taxon>Chordata</taxon>
        <taxon>Craniata</taxon>
        <taxon>Vertebrata</taxon>
        <taxon>Euteleostomi</taxon>
        <taxon>Lepidosauria</taxon>
        <taxon>Sphenodontia</taxon>
        <taxon>Sphenodontidae</taxon>
        <taxon>Sphenodon</taxon>
    </lineage>
</organism>
<dbReference type="GO" id="GO:0005741">
    <property type="term" value="C:mitochondrial outer membrane"/>
    <property type="evidence" value="ECO:0007669"/>
    <property type="project" value="UniProtKB-SubCell"/>
</dbReference>
<keyword evidence="5" id="KW-0496">Mitochondrion</keyword>
<evidence type="ECO:0000259" key="9">
    <source>
        <dbReference type="Pfam" id="PF21297"/>
    </source>
</evidence>
<dbReference type="InterPro" id="IPR045909">
    <property type="entry name" value="MID49/MID51"/>
</dbReference>
<dbReference type="InterPro" id="IPR046906">
    <property type="entry name" value="Mab-21_HhH/H2TH-like"/>
</dbReference>
<dbReference type="Gene3D" id="3.30.460.90">
    <property type="match status" value="1"/>
</dbReference>
<proteinExistence type="predicted"/>
<accession>A0A8D0GB36</accession>
<protein>
    <submittedName>
        <fullName evidence="10">Mitochondrial elongation factor 2</fullName>
    </submittedName>
</protein>
<feature type="domain" description="Mab-21-like HhH/H2TH-like" evidence="8">
    <location>
        <begin position="357"/>
        <end position="444"/>
    </location>
</feature>
<dbReference type="PANTHER" id="PTHR16451">
    <property type="entry name" value="MITOCHONDRIAL DYNAMICS PROTEINS 49/51 FAMILY MEMBER"/>
    <property type="match status" value="1"/>
</dbReference>
<evidence type="ECO:0000256" key="1">
    <source>
        <dbReference type="ARBA" id="ARBA00004572"/>
    </source>
</evidence>
<dbReference type="GeneTree" id="ENSGT00390000013127"/>
<keyword evidence="2 7" id="KW-0812">Transmembrane</keyword>
<evidence type="ECO:0000256" key="3">
    <source>
        <dbReference type="ARBA" id="ARBA00022787"/>
    </source>
</evidence>
<feature type="transmembrane region" description="Helical" evidence="7">
    <location>
        <begin position="21"/>
        <end position="48"/>
    </location>
</feature>
<evidence type="ECO:0000313" key="10">
    <source>
        <dbReference type="Ensembl" id="ENSSPUP00000005989.1"/>
    </source>
</evidence>
<keyword evidence="3" id="KW-1000">Mitochondrion outer membrane</keyword>
<dbReference type="Pfam" id="PF21297">
    <property type="entry name" value="MID51-like_C"/>
    <property type="match status" value="1"/>
</dbReference>
<dbReference type="Ensembl" id="ENSSPUT00000006371.1">
    <property type="protein sequence ID" value="ENSSPUP00000005989.1"/>
    <property type="gene ID" value="ENSSPUG00000004622.1"/>
</dbReference>
<evidence type="ECO:0000256" key="6">
    <source>
        <dbReference type="ARBA" id="ARBA00023136"/>
    </source>
</evidence>
<feature type="domain" description="Mitochondrial dynamics protein MID51-like C-terminal" evidence="9">
    <location>
        <begin position="152"/>
        <end position="342"/>
    </location>
</feature>
<evidence type="ECO:0000256" key="5">
    <source>
        <dbReference type="ARBA" id="ARBA00023128"/>
    </source>
</evidence>
<dbReference type="GO" id="GO:0007005">
    <property type="term" value="P:mitochondrion organization"/>
    <property type="evidence" value="ECO:0007669"/>
    <property type="project" value="Ensembl"/>
</dbReference>
<evidence type="ECO:0000313" key="11">
    <source>
        <dbReference type="Proteomes" id="UP000694392"/>
    </source>
</evidence>